<accession>A0ACC2TBM6</accession>
<gene>
    <name evidence="1" type="ORF">DSO57_1032173</name>
</gene>
<name>A0ACC2TBM6_9FUNG</name>
<dbReference type="Proteomes" id="UP001165960">
    <property type="component" value="Unassembled WGS sequence"/>
</dbReference>
<dbReference type="EMBL" id="QTSX02003079">
    <property type="protein sequence ID" value="KAJ9071958.1"/>
    <property type="molecule type" value="Genomic_DNA"/>
</dbReference>
<proteinExistence type="predicted"/>
<protein>
    <submittedName>
        <fullName evidence="1">Uncharacterized protein</fullName>
    </submittedName>
</protein>
<evidence type="ECO:0000313" key="2">
    <source>
        <dbReference type="Proteomes" id="UP001165960"/>
    </source>
</evidence>
<comment type="caution">
    <text evidence="1">The sequence shown here is derived from an EMBL/GenBank/DDBJ whole genome shotgun (WGS) entry which is preliminary data.</text>
</comment>
<keyword evidence="2" id="KW-1185">Reference proteome</keyword>
<organism evidence="1 2">
    <name type="scientific">Entomophthora muscae</name>
    <dbReference type="NCBI Taxonomy" id="34485"/>
    <lineage>
        <taxon>Eukaryota</taxon>
        <taxon>Fungi</taxon>
        <taxon>Fungi incertae sedis</taxon>
        <taxon>Zoopagomycota</taxon>
        <taxon>Entomophthoromycotina</taxon>
        <taxon>Entomophthoromycetes</taxon>
        <taxon>Entomophthorales</taxon>
        <taxon>Entomophthoraceae</taxon>
        <taxon>Entomophthora</taxon>
    </lineage>
</organism>
<reference evidence="1" key="1">
    <citation type="submission" date="2022-04" db="EMBL/GenBank/DDBJ databases">
        <title>Genome of the entomopathogenic fungus Entomophthora muscae.</title>
        <authorList>
            <person name="Elya C."/>
            <person name="Lovett B.R."/>
            <person name="Lee E."/>
            <person name="Macias A.M."/>
            <person name="Hajek A.E."/>
            <person name="De Bivort B.L."/>
            <person name="Kasson M.T."/>
            <person name="De Fine Licht H.H."/>
            <person name="Stajich J.E."/>
        </authorList>
    </citation>
    <scope>NUCLEOTIDE SEQUENCE</scope>
    <source>
        <strain evidence="1">Berkeley</strain>
    </source>
</reference>
<evidence type="ECO:0000313" key="1">
    <source>
        <dbReference type="EMBL" id="KAJ9071958.1"/>
    </source>
</evidence>
<sequence>MFFLGSYCRMLEEGPFHGRIADFFWMLFLFSLSLLIVGPLLSIPFLSSALTFSMVYVWARRNPDVQMTFMGLFTFPAPYLPFILTGFHVVVRSSLPTSNLVSITLGHIYYFLEDVWPNQPASGGRKLLATPTFVTRLFATPADPDDPHLHQD</sequence>